<reference evidence="3 4" key="1">
    <citation type="submission" date="2016-09" db="EMBL/GenBank/DDBJ databases">
        <authorList>
            <person name="Capua I."/>
            <person name="De Benedictis P."/>
            <person name="Joannis T."/>
            <person name="Lombin L.H."/>
            <person name="Cattoli G."/>
        </authorList>
    </citation>
    <scope>NUCLEOTIDE SEQUENCE [LARGE SCALE GENOMIC DNA]</scope>
    <source>
        <strain evidence="3 4">ANC 4671</strain>
    </source>
</reference>
<organism evidence="3 4">
    <name type="scientific">Acinetobacter qingfengensis</name>
    <dbReference type="NCBI Taxonomy" id="1262585"/>
    <lineage>
        <taxon>Bacteria</taxon>
        <taxon>Pseudomonadati</taxon>
        <taxon>Pseudomonadota</taxon>
        <taxon>Gammaproteobacteria</taxon>
        <taxon>Moraxellales</taxon>
        <taxon>Moraxellaceae</taxon>
        <taxon>Acinetobacter</taxon>
    </lineage>
</organism>
<dbReference type="Pfam" id="PF11738">
    <property type="entry name" value="DUF3298"/>
    <property type="match status" value="1"/>
</dbReference>
<accession>A0A1E7RAY2</accession>
<comment type="caution">
    <text evidence="3">The sequence shown here is derived from an EMBL/GenBank/DDBJ whole genome shotgun (WGS) entry which is preliminary data.</text>
</comment>
<dbReference type="InterPro" id="IPR021729">
    <property type="entry name" value="DUF3298"/>
</dbReference>
<dbReference type="InterPro" id="IPR037126">
    <property type="entry name" value="PdaC/RsiV-like_sf"/>
</dbReference>
<evidence type="ECO:0000259" key="2">
    <source>
        <dbReference type="Pfam" id="PF11738"/>
    </source>
</evidence>
<evidence type="ECO:0000256" key="1">
    <source>
        <dbReference type="SAM" id="MobiDB-lite"/>
    </source>
</evidence>
<keyword evidence="4" id="KW-1185">Reference proteome</keyword>
<dbReference type="AlphaFoldDB" id="A0A1E7RAY2"/>
<feature type="region of interest" description="Disordered" evidence="1">
    <location>
        <begin position="1"/>
        <end position="27"/>
    </location>
</feature>
<evidence type="ECO:0000313" key="3">
    <source>
        <dbReference type="EMBL" id="OEY96405.1"/>
    </source>
</evidence>
<dbReference type="EMBL" id="MKKK01000020">
    <property type="protein sequence ID" value="OEY96405.1"/>
    <property type="molecule type" value="Genomic_DNA"/>
</dbReference>
<dbReference type="Gene3D" id="3.90.640.20">
    <property type="entry name" value="Heat-shock cognate protein, ATPase"/>
    <property type="match status" value="1"/>
</dbReference>
<dbReference type="STRING" id="1262585.BJI46_12230"/>
<dbReference type="Gene3D" id="3.30.565.40">
    <property type="entry name" value="Fervidobacterium nodosum Rt17-B1 like"/>
    <property type="match status" value="1"/>
</dbReference>
<sequence>MAGCEKKTDAIAEQAQASKPQNTAPQTPKFQASVENVALHLPECEGQNCPQIAIQRLNSNAPELNEAVDNYIQNYVQSLVQGFDLDAASTDQQSSASSDLNSPIMHMNEKERNKTGVSTEHQTSLQRDINKFFKLAEEVRAMGSASQLILNVKPELLDNDLPIVAIVIRANNYVGGAHGSSSEQYFNYDIKNKAILNLDEVIIAGKRKAFNDLAYNAFQQWIKQTQPAMNIHDYQKLWPFAMSDNFYFAKDGLILQYGEYEIGPYAVGLPRLVIPYSQLQGILKENYLPESVKRHQTAASSSQPAKS</sequence>
<proteinExistence type="predicted"/>
<feature type="compositionally biased region" description="Polar residues" evidence="1">
    <location>
        <begin position="15"/>
        <end position="27"/>
    </location>
</feature>
<dbReference type="Proteomes" id="UP000185895">
    <property type="component" value="Unassembled WGS sequence"/>
</dbReference>
<evidence type="ECO:0000313" key="4">
    <source>
        <dbReference type="Proteomes" id="UP000185895"/>
    </source>
</evidence>
<feature type="compositionally biased region" description="Basic and acidic residues" evidence="1">
    <location>
        <begin position="1"/>
        <end position="10"/>
    </location>
</feature>
<feature type="domain" description="DUF3298" evidence="2">
    <location>
        <begin position="206"/>
        <end position="277"/>
    </location>
</feature>
<name>A0A1E7RAY2_9GAMM</name>
<protein>
    <recommendedName>
        <fullName evidence="2">DUF3298 domain-containing protein</fullName>
    </recommendedName>
</protein>
<gene>
    <name evidence="3" type="ORF">BJI46_12230</name>
</gene>